<reference evidence="1 2" key="1">
    <citation type="submission" date="2017-12" db="EMBL/GenBank/DDBJ databases">
        <title>Phylogenetic diversity of female urinary microbiome.</title>
        <authorList>
            <person name="Thomas-White K."/>
            <person name="Wolfe A.J."/>
        </authorList>
    </citation>
    <scope>NUCLEOTIDE SEQUENCE [LARGE SCALE GENOMIC DNA]</scope>
    <source>
        <strain evidence="1 2">UMB0004</strain>
    </source>
</reference>
<proteinExistence type="predicted"/>
<accession>A0AAP8LVW2</accession>
<gene>
    <name evidence="1" type="ORF">CYJ91_08425</name>
</gene>
<dbReference type="AlphaFoldDB" id="A0AAP8LVW2"/>
<evidence type="ECO:0000313" key="1">
    <source>
        <dbReference type="EMBL" id="PLA56848.1"/>
    </source>
</evidence>
<organism evidence="1 2">
    <name type="scientific">Lacticaseibacillus rhamnosus</name>
    <name type="common">Lactobacillus rhamnosus</name>
    <dbReference type="NCBI Taxonomy" id="47715"/>
    <lineage>
        <taxon>Bacteria</taxon>
        <taxon>Bacillati</taxon>
        <taxon>Bacillota</taxon>
        <taxon>Bacilli</taxon>
        <taxon>Lactobacillales</taxon>
        <taxon>Lactobacillaceae</taxon>
        <taxon>Lacticaseibacillus</taxon>
    </lineage>
</organism>
<dbReference type="Proteomes" id="UP000234212">
    <property type="component" value="Unassembled WGS sequence"/>
</dbReference>
<evidence type="ECO:0000313" key="2">
    <source>
        <dbReference type="Proteomes" id="UP000234212"/>
    </source>
</evidence>
<comment type="caution">
    <text evidence="1">The sequence shown here is derived from an EMBL/GenBank/DDBJ whole genome shotgun (WGS) entry which is preliminary data.</text>
</comment>
<dbReference type="NCBIfam" id="NF040518">
    <property type="entry name" value="Lacto_Palin_RP3"/>
    <property type="match status" value="1"/>
</dbReference>
<protein>
    <submittedName>
        <fullName evidence="1">Uncharacterized protein</fullName>
    </submittedName>
</protein>
<name>A0AAP8LVW2_LACRH</name>
<dbReference type="EMBL" id="PKJX01000003">
    <property type="protein sequence ID" value="PLA56848.1"/>
    <property type="molecule type" value="Genomic_DNA"/>
</dbReference>
<dbReference type="AntiFam" id="ANF00268">
    <property type="entry name" value="DNA repeat translations related to WP_015765070.1"/>
</dbReference>
<sequence>MALGVMAGLWPLRPRYLHAGFWAGERVKMSVSRQNLQLQAFMSTSALCQVRNNFGTPLIVAR</sequence>